<dbReference type="RefSeq" id="WP_189431559.1">
    <property type="nucleotide sequence ID" value="NZ_BNAO01000002.1"/>
</dbReference>
<organism evidence="10 11">
    <name type="scientific">Alishewanella longhuensis</name>
    <dbReference type="NCBI Taxonomy" id="1091037"/>
    <lineage>
        <taxon>Bacteria</taxon>
        <taxon>Pseudomonadati</taxon>
        <taxon>Pseudomonadota</taxon>
        <taxon>Gammaproteobacteria</taxon>
        <taxon>Alteromonadales</taxon>
        <taxon>Alteromonadaceae</taxon>
        <taxon>Alishewanella</taxon>
    </lineage>
</organism>
<keyword evidence="2 8" id="KW-0812">Transmembrane</keyword>
<dbReference type="EMBL" id="BNAO01000002">
    <property type="protein sequence ID" value="GHG65920.1"/>
    <property type="molecule type" value="Genomic_DNA"/>
</dbReference>
<keyword evidence="5 6" id="KW-0807">Transducer</keyword>
<sequence length="497" mass="54363">MSFVQLRFRQQAFSIAFGVNVFLFLVSLVLAALFDSWLVAFLIGLPSLLVPLVLYKLLDDHLLARCSYGVSFMLFAALHIHQAQGLTEIHFGIFVLLAILFAFRDVWVILVAAAVIAVHHLLFMWLQQQDAGVYLLPEEANTFSVVMLHALYVVVEAVVLVIMCRYALREAKVGQALFDATDSLLTKQGEIVLTGRALSLKSKVINNFNQVLDSLQKTIKTLNHSAAELTRQSESLVSQGQGLSGAMSKKLQEVELIAAATEEMSSNLASLHQIAKQVAHYADETEQAAVSGQQAVGATLTSVEQLSTQLTVTSEKVENMAVATKDIRQVLDVIQAIAEQTNLLALNAAIEAARAGELGRGFAVVADEVRTLASRTQKSTGEIKQIIERLLSYSTDSVEVVSHSVKQLSLTKDNAVTSKQLLTVILDQARLVSESAQTMRTSIEQQNTASHEVAKSTQMLKDMTEQQNRQGVAVVDTAQSLEKLAVTLNNETKKFQV</sequence>
<feature type="domain" description="Methyl-accepting transducer" evidence="9">
    <location>
        <begin position="225"/>
        <end position="461"/>
    </location>
</feature>
<evidence type="ECO:0000256" key="6">
    <source>
        <dbReference type="PROSITE-ProRule" id="PRU00284"/>
    </source>
</evidence>
<evidence type="ECO:0000256" key="1">
    <source>
        <dbReference type="ARBA" id="ARBA00004141"/>
    </source>
</evidence>
<comment type="subcellular location">
    <subcellularLocation>
        <location evidence="1">Membrane</location>
        <topology evidence="1">Multi-pass membrane protein</topology>
    </subcellularLocation>
</comment>
<evidence type="ECO:0000256" key="4">
    <source>
        <dbReference type="ARBA" id="ARBA00023136"/>
    </source>
</evidence>
<feature type="transmembrane region" description="Helical" evidence="8">
    <location>
        <begin position="108"/>
        <end position="126"/>
    </location>
</feature>
<keyword evidence="4 8" id="KW-0472">Membrane</keyword>
<dbReference type="CDD" id="cd11386">
    <property type="entry name" value="MCP_signal"/>
    <property type="match status" value="1"/>
</dbReference>
<dbReference type="SUPFAM" id="SSF58104">
    <property type="entry name" value="Methyl-accepting chemotaxis protein (MCP) signaling domain"/>
    <property type="match status" value="1"/>
</dbReference>
<evidence type="ECO:0000256" key="7">
    <source>
        <dbReference type="SAM" id="Coils"/>
    </source>
</evidence>
<dbReference type="PANTHER" id="PTHR32089">
    <property type="entry name" value="METHYL-ACCEPTING CHEMOTAXIS PROTEIN MCPB"/>
    <property type="match status" value="1"/>
</dbReference>
<dbReference type="Pfam" id="PF00015">
    <property type="entry name" value="MCPsignal"/>
    <property type="match status" value="1"/>
</dbReference>
<dbReference type="SMART" id="SM00283">
    <property type="entry name" value="MA"/>
    <property type="match status" value="1"/>
</dbReference>
<keyword evidence="11" id="KW-1185">Reference proteome</keyword>
<protein>
    <submittedName>
        <fullName evidence="10">Methyl-accepting chemotaxis protein</fullName>
    </submittedName>
</protein>
<evidence type="ECO:0000256" key="8">
    <source>
        <dbReference type="SAM" id="Phobius"/>
    </source>
</evidence>
<feature type="transmembrane region" description="Helical" evidence="8">
    <location>
        <begin position="146"/>
        <end position="168"/>
    </location>
</feature>
<dbReference type="PROSITE" id="PS50111">
    <property type="entry name" value="CHEMOTAXIS_TRANSDUC_2"/>
    <property type="match status" value="1"/>
</dbReference>
<dbReference type="Proteomes" id="UP000659697">
    <property type="component" value="Unassembled WGS sequence"/>
</dbReference>
<evidence type="ECO:0000313" key="11">
    <source>
        <dbReference type="Proteomes" id="UP000659697"/>
    </source>
</evidence>
<feature type="transmembrane region" description="Helical" evidence="8">
    <location>
        <begin position="62"/>
        <end position="80"/>
    </location>
</feature>
<reference evidence="11" key="1">
    <citation type="journal article" date="2019" name="Int. J. Syst. Evol. Microbiol.">
        <title>The Global Catalogue of Microorganisms (GCM) 10K type strain sequencing project: providing services to taxonomists for standard genome sequencing and annotation.</title>
        <authorList>
            <consortium name="The Broad Institute Genomics Platform"/>
            <consortium name="The Broad Institute Genome Sequencing Center for Infectious Disease"/>
            <person name="Wu L."/>
            <person name="Ma J."/>
        </authorList>
    </citation>
    <scope>NUCLEOTIDE SEQUENCE [LARGE SCALE GENOMIC DNA]</scope>
    <source>
        <strain evidence="11">CGMCC 1.7003</strain>
    </source>
</reference>
<evidence type="ECO:0000256" key="2">
    <source>
        <dbReference type="ARBA" id="ARBA00022692"/>
    </source>
</evidence>
<evidence type="ECO:0000313" key="10">
    <source>
        <dbReference type="EMBL" id="GHG65920.1"/>
    </source>
</evidence>
<feature type="coiled-coil region" evidence="7">
    <location>
        <begin position="205"/>
        <end position="232"/>
    </location>
</feature>
<dbReference type="PANTHER" id="PTHR32089:SF119">
    <property type="entry name" value="METHYL-ACCEPTING CHEMOTAXIS PROTEIN CTPL"/>
    <property type="match status" value="1"/>
</dbReference>
<gene>
    <name evidence="10" type="ORF">GCM10010919_13620</name>
</gene>
<keyword evidence="3 8" id="KW-1133">Transmembrane helix</keyword>
<name>A0ABQ3L586_9ALTE</name>
<keyword evidence="7" id="KW-0175">Coiled coil</keyword>
<feature type="transmembrane region" description="Helical" evidence="8">
    <location>
        <begin position="86"/>
        <end position="103"/>
    </location>
</feature>
<feature type="transmembrane region" description="Helical" evidence="8">
    <location>
        <begin position="37"/>
        <end position="55"/>
    </location>
</feature>
<dbReference type="Gene3D" id="1.10.287.950">
    <property type="entry name" value="Methyl-accepting chemotaxis protein"/>
    <property type="match status" value="1"/>
</dbReference>
<dbReference type="InterPro" id="IPR004089">
    <property type="entry name" value="MCPsignal_dom"/>
</dbReference>
<evidence type="ECO:0000256" key="3">
    <source>
        <dbReference type="ARBA" id="ARBA00022989"/>
    </source>
</evidence>
<accession>A0ABQ3L586</accession>
<comment type="caution">
    <text evidence="10">The sequence shown here is derived from an EMBL/GenBank/DDBJ whole genome shotgun (WGS) entry which is preliminary data.</text>
</comment>
<feature type="transmembrane region" description="Helical" evidence="8">
    <location>
        <begin position="12"/>
        <end position="31"/>
    </location>
</feature>
<evidence type="ECO:0000259" key="9">
    <source>
        <dbReference type="PROSITE" id="PS50111"/>
    </source>
</evidence>
<evidence type="ECO:0000256" key="5">
    <source>
        <dbReference type="ARBA" id="ARBA00023224"/>
    </source>
</evidence>
<proteinExistence type="predicted"/>